<accession>A0ABX3SRA7</accession>
<dbReference type="Proteomes" id="UP000243140">
    <property type="component" value="Unassembled WGS sequence"/>
</dbReference>
<reference evidence="1 2" key="1">
    <citation type="submission" date="2017-02" db="EMBL/GenBank/DDBJ databases">
        <title>The new phylogeny of genus Mycobacterium.</title>
        <authorList>
            <person name="Tortoli E."/>
            <person name="Trovato A."/>
            <person name="Cirillo D.M."/>
        </authorList>
    </citation>
    <scope>NUCLEOTIDE SEQUENCE [LARGE SCALE GENOMIC DNA]</scope>
    <source>
        <strain evidence="1 2">IP1130001</strain>
    </source>
</reference>
<protein>
    <submittedName>
        <fullName evidence="1">Uncharacterized protein</fullName>
    </submittedName>
</protein>
<keyword evidence="2" id="KW-1185">Reference proteome</keyword>
<proteinExistence type="predicted"/>
<gene>
    <name evidence="1" type="ORF">BST29_12960</name>
</gene>
<dbReference type="RefSeq" id="WP_071508831.1">
    <property type="nucleotide sequence ID" value="NZ_CP060015.1"/>
</dbReference>
<name>A0ABX3SRA7_MYCMA</name>
<dbReference type="EMBL" id="MVHV01000011">
    <property type="protein sequence ID" value="ORA82096.1"/>
    <property type="molecule type" value="Genomic_DNA"/>
</dbReference>
<sequence>MTWTKLGDEFSDECWTLTDAAFRLHTEGLLWSNRMLTDGQLAKDEMRRWAHHPEAADELVSVGWWEDHGEHYQVIHHLGYQRTP</sequence>
<comment type="caution">
    <text evidence="1">The sequence shown here is derived from an EMBL/GenBank/DDBJ whole genome shotgun (WGS) entry which is preliminary data.</text>
</comment>
<organism evidence="1 2">
    <name type="scientific">Mycobacterium malmoense</name>
    <dbReference type="NCBI Taxonomy" id="1780"/>
    <lineage>
        <taxon>Bacteria</taxon>
        <taxon>Bacillati</taxon>
        <taxon>Actinomycetota</taxon>
        <taxon>Actinomycetes</taxon>
        <taxon>Mycobacteriales</taxon>
        <taxon>Mycobacteriaceae</taxon>
        <taxon>Mycobacterium</taxon>
    </lineage>
</organism>
<evidence type="ECO:0000313" key="1">
    <source>
        <dbReference type="EMBL" id="ORA82096.1"/>
    </source>
</evidence>
<evidence type="ECO:0000313" key="2">
    <source>
        <dbReference type="Proteomes" id="UP000243140"/>
    </source>
</evidence>